<sequence length="173" mass="18825">MARARAAKRSEIEEVRRAVAAFVAAGADESVQRVTTAVHRLSRRLDQWYDRQLADIDVSTGEWAVLSELARSGEDTPLTPSHLAGAANVAPSSMTHRLDRMVERGLITRTPDPSNRTRVLVQLSDAGYALYAAAIRESDLVESDLLESLTDTEVDQLAALLEKVLSGLDAADL</sequence>
<keyword evidence="3" id="KW-0804">Transcription</keyword>
<evidence type="ECO:0000313" key="6">
    <source>
        <dbReference type="Proteomes" id="UP000199092"/>
    </source>
</evidence>
<evidence type="ECO:0000256" key="2">
    <source>
        <dbReference type="ARBA" id="ARBA00023125"/>
    </source>
</evidence>
<gene>
    <name evidence="5" type="ORF">SAMN04488543_0609</name>
</gene>
<dbReference type="Proteomes" id="UP000199092">
    <property type="component" value="Chromosome I"/>
</dbReference>
<feature type="domain" description="HTH marR-type" evidence="4">
    <location>
        <begin position="31"/>
        <end position="166"/>
    </location>
</feature>
<dbReference type="PANTHER" id="PTHR42756">
    <property type="entry name" value="TRANSCRIPTIONAL REGULATOR, MARR"/>
    <property type="match status" value="1"/>
</dbReference>
<dbReference type="OrthoDB" id="3727168at2"/>
<dbReference type="Gene3D" id="1.10.10.10">
    <property type="entry name" value="Winged helix-like DNA-binding domain superfamily/Winged helix DNA-binding domain"/>
    <property type="match status" value="1"/>
</dbReference>
<dbReference type="AlphaFoldDB" id="A0A1H1MDF4"/>
<keyword evidence="6" id="KW-1185">Reference proteome</keyword>
<keyword evidence="2 5" id="KW-0238">DNA-binding</keyword>
<dbReference type="InterPro" id="IPR000835">
    <property type="entry name" value="HTH_MarR-typ"/>
</dbReference>
<dbReference type="Pfam" id="PF01047">
    <property type="entry name" value="MarR"/>
    <property type="match status" value="1"/>
</dbReference>
<dbReference type="SMART" id="SM00347">
    <property type="entry name" value="HTH_MARR"/>
    <property type="match status" value="1"/>
</dbReference>
<reference evidence="5 6" key="1">
    <citation type="submission" date="2016-10" db="EMBL/GenBank/DDBJ databases">
        <authorList>
            <person name="de Groot N.N."/>
        </authorList>
    </citation>
    <scope>NUCLEOTIDE SEQUENCE [LARGE SCALE GENOMIC DNA]</scope>
    <source>
        <strain evidence="5 6">DSM 21741</strain>
    </source>
</reference>
<dbReference type="EMBL" id="LT629749">
    <property type="protein sequence ID" value="SDR84707.1"/>
    <property type="molecule type" value="Genomic_DNA"/>
</dbReference>
<dbReference type="PANTHER" id="PTHR42756:SF1">
    <property type="entry name" value="TRANSCRIPTIONAL REPRESSOR OF EMRAB OPERON"/>
    <property type="match status" value="1"/>
</dbReference>
<evidence type="ECO:0000256" key="1">
    <source>
        <dbReference type="ARBA" id="ARBA00023015"/>
    </source>
</evidence>
<evidence type="ECO:0000313" key="5">
    <source>
        <dbReference type="EMBL" id="SDR84707.1"/>
    </source>
</evidence>
<proteinExistence type="predicted"/>
<name>A0A1H1MDF4_9ACTN</name>
<dbReference type="GO" id="GO:0003700">
    <property type="term" value="F:DNA-binding transcription factor activity"/>
    <property type="evidence" value="ECO:0007669"/>
    <property type="project" value="InterPro"/>
</dbReference>
<dbReference type="InterPro" id="IPR036388">
    <property type="entry name" value="WH-like_DNA-bd_sf"/>
</dbReference>
<keyword evidence="1" id="KW-0805">Transcription regulation</keyword>
<dbReference type="InterPro" id="IPR036390">
    <property type="entry name" value="WH_DNA-bd_sf"/>
</dbReference>
<dbReference type="STRING" id="546871.SAMN04488543_0609"/>
<organism evidence="5 6">
    <name type="scientific">Friedmanniella luteola</name>
    <dbReference type="NCBI Taxonomy" id="546871"/>
    <lineage>
        <taxon>Bacteria</taxon>
        <taxon>Bacillati</taxon>
        <taxon>Actinomycetota</taxon>
        <taxon>Actinomycetes</taxon>
        <taxon>Propionibacteriales</taxon>
        <taxon>Nocardioidaceae</taxon>
        <taxon>Friedmanniella</taxon>
    </lineage>
</organism>
<evidence type="ECO:0000256" key="3">
    <source>
        <dbReference type="ARBA" id="ARBA00023163"/>
    </source>
</evidence>
<dbReference type="RefSeq" id="WP_091410011.1">
    <property type="nucleotide sequence ID" value="NZ_LT629749.1"/>
</dbReference>
<dbReference type="PROSITE" id="PS50995">
    <property type="entry name" value="HTH_MARR_2"/>
    <property type="match status" value="1"/>
</dbReference>
<accession>A0A1H1MDF4</accession>
<dbReference type="GO" id="GO:0003677">
    <property type="term" value="F:DNA binding"/>
    <property type="evidence" value="ECO:0007669"/>
    <property type="project" value="UniProtKB-KW"/>
</dbReference>
<evidence type="ECO:0000259" key="4">
    <source>
        <dbReference type="PROSITE" id="PS50995"/>
    </source>
</evidence>
<dbReference type="PRINTS" id="PR00598">
    <property type="entry name" value="HTHMARR"/>
</dbReference>
<dbReference type="SUPFAM" id="SSF46785">
    <property type="entry name" value="Winged helix' DNA-binding domain"/>
    <property type="match status" value="1"/>
</dbReference>
<protein>
    <submittedName>
        <fullName evidence="5">DNA-binding transcriptional regulator, MarR family</fullName>
    </submittedName>
</protein>